<feature type="region of interest" description="Disordered" evidence="7">
    <location>
        <begin position="126"/>
        <end position="155"/>
    </location>
</feature>
<name>A0A9W7D795_9STRA</name>
<organism evidence="8 9">
    <name type="scientific">Phytophthora fragariaefolia</name>
    <dbReference type="NCBI Taxonomy" id="1490495"/>
    <lineage>
        <taxon>Eukaryota</taxon>
        <taxon>Sar</taxon>
        <taxon>Stramenopiles</taxon>
        <taxon>Oomycota</taxon>
        <taxon>Peronosporomycetes</taxon>
        <taxon>Peronosporales</taxon>
        <taxon>Peronosporaceae</taxon>
        <taxon>Phytophthora</taxon>
    </lineage>
</organism>
<dbReference type="GO" id="GO:0005868">
    <property type="term" value="C:cytoplasmic dynein complex"/>
    <property type="evidence" value="ECO:0007669"/>
    <property type="project" value="TreeGrafter"/>
</dbReference>
<dbReference type="Proteomes" id="UP001165121">
    <property type="component" value="Unassembled WGS sequence"/>
</dbReference>
<keyword evidence="2" id="KW-0963">Cytoplasm</keyword>
<evidence type="ECO:0000256" key="5">
    <source>
        <dbReference type="PROSITE-ProRule" id="PRU00221"/>
    </source>
</evidence>
<keyword evidence="6" id="KW-0175">Coiled coil</keyword>
<evidence type="ECO:0000256" key="2">
    <source>
        <dbReference type="ARBA" id="ARBA00022490"/>
    </source>
</evidence>
<keyword evidence="3 5" id="KW-0853">WD repeat</keyword>
<feature type="compositionally biased region" description="Low complexity" evidence="7">
    <location>
        <begin position="141"/>
        <end position="154"/>
    </location>
</feature>
<reference evidence="8" key="1">
    <citation type="submission" date="2023-04" db="EMBL/GenBank/DDBJ databases">
        <title>Phytophthora fragariaefolia NBRC 109709.</title>
        <authorList>
            <person name="Ichikawa N."/>
            <person name="Sato H."/>
            <person name="Tonouchi N."/>
        </authorList>
    </citation>
    <scope>NUCLEOTIDE SEQUENCE</scope>
    <source>
        <strain evidence="8">NBRC 109709</strain>
    </source>
</reference>
<sequence>MDSVRAKHAAELEAKRKKLEEIRKRKAAVRAAEAAGGGVAQAVAQRENKFDDFLQTILQTSGEAEHAAAEAAAEPAAGSAALSLAEKLSALSTVAAVAEMHIQPTLVETYAKHTQTDVTREHELVVSDDGATDMDVDDAPEAAAAGSPRSPRSRNLAVDTDMAVGTATDPAAAELSAEDKAELLQSDAMETFLSKASRVIERALNSASKYDIMIDYGADVEHDGAVEEATESLKQQFVFADDKWSKHRAVTDVDVSPFYPELTLVAYTARDFLDDEDKDEDMASQWDTMGNSAAAALTDVAAITEGVVLLWSTALPGRPEYRFTCHSQVTSACFNPFDRHIIIGGTYSGQIVIWDTRAKSAPVQKTALSAFSHTHPIYAMAVAGTKTSYTTDGRVCVWDIDHLQKPLDMLDLRISLSIVSNYTSVNTSDKKMEASVTSFAVLGKEIKELFIGTEAGKLYSTKIDQQKNKPGASDDSTSDADKKNRNSLLGSSTGEIVREVIVDAISKEGSHFGPVTAMHFNPVLPMHRDSLLLTCSLDSTVKLWSIERPDSPVLSFEPSSEYISDVRWSSVHPALFAVADSSGTVSIWNILKDVEVPVVSEKISKKSLNKVRWSADGRSVITGDADGKSFIYEVPADVSIPAEP</sequence>
<feature type="compositionally biased region" description="Acidic residues" evidence="7">
    <location>
        <begin position="130"/>
        <end position="140"/>
    </location>
</feature>
<dbReference type="PANTHER" id="PTHR12442">
    <property type="entry name" value="DYNEIN INTERMEDIATE CHAIN"/>
    <property type="match status" value="1"/>
</dbReference>
<dbReference type="InterPro" id="IPR036322">
    <property type="entry name" value="WD40_repeat_dom_sf"/>
</dbReference>
<dbReference type="Pfam" id="PF00400">
    <property type="entry name" value="WD40"/>
    <property type="match status" value="2"/>
</dbReference>
<evidence type="ECO:0000256" key="7">
    <source>
        <dbReference type="SAM" id="MobiDB-lite"/>
    </source>
</evidence>
<dbReference type="GO" id="GO:0045504">
    <property type="term" value="F:dynein heavy chain binding"/>
    <property type="evidence" value="ECO:0007669"/>
    <property type="project" value="TreeGrafter"/>
</dbReference>
<protein>
    <submittedName>
        <fullName evidence="8">Unnamed protein product</fullName>
    </submittedName>
</protein>
<evidence type="ECO:0000313" key="8">
    <source>
        <dbReference type="EMBL" id="GMF59613.1"/>
    </source>
</evidence>
<dbReference type="Gene3D" id="2.130.10.10">
    <property type="entry name" value="YVTN repeat-like/Quinoprotein amine dehydrogenase"/>
    <property type="match status" value="2"/>
</dbReference>
<dbReference type="PANTHER" id="PTHR12442:SF22">
    <property type="entry name" value="CYTOPLASMIC DYNEIN 1 INTERMEDIATE CHAIN-RELATED"/>
    <property type="match status" value="1"/>
</dbReference>
<keyword evidence="4" id="KW-0677">Repeat</keyword>
<feature type="repeat" description="WD" evidence="5">
    <location>
        <begin position="508"/>
        <end position="547"/>
    </location>
</feature>
<feature type="coiled-coil region" evidence="6">
    <location>
        <begin position="5"/>
        <end position="32"/>
    </location>
</feature>
<dbReference type="EMBL" id="BSXT01005071">
    <property type="protein sequence ID" value="GMF59613.1"/>
    <property type="molecule type" value="Genomic_DNA"/>
</dbReference>
<dbReference type="AlphaFoldDB" id="A0A9W7D795"/>
<gene>
    <name evidence="8" type="ORF">Pfra01_002579300</name>
</gene>
<dbReference type="InterPro" id="IPR050687">
    <property type="entry name" value="Dynein_IC"/>
</dbReference>
<dbReference type="SUPFAM" id="SSF50978">
    <property type="entry name" value="WD40 repeat-like"/>
    <property type="match status" value="1"/>
</dbReference>
<evidence type="ECO:0000256" key="3">
    <source>
        <dbReference type="ARBA" id="ARBA00022574"/>
    </source>
</evidence>
<evidence type="ECO:0000313" key="9">
    <source>
        <dbReference type="Proteomes" id="UP001165121"/>
    </source>
</evidence>
<evidence type="ECO:0000256" key="6">
    <source>
        <dbReference type="SAM" id="Coils"/>
    </source>
</evidence>
<dbReference type="GO" id="GO:0045503">
    <property type="term" value="F:dynein light chain binding"/>
    <property type="evidence" value="ECO:0007669"/>
    <property type="project" value="TreeGrafter"/>
</dbReference>
<dbReference type="PROSITE" id="PS50082">
    <property type="entry name" value="WD_REPEATS_2"/>
    <property type="match status" value="1"/>
</dbReference>
<keyword evidence="9" id="KW-1185">Reference proteome</keyword>
<dbReference type="GO" id="GO:0010970">
    <property type="term" value="P:transport along microtubule"/>
    <property type="evidence" value="ECO:0007669"/>
    <property type="project" value="TreeGrafter"/>
</dbReference>
<dbReference type="SMART" id="SM00320">
    <property type="entry name" value="WD40"/>
    <property type="match status" value="5"/>
</dbReference>
<dbReference type="GO" id="GO:0005737">
    <property type="term" value="C:cytoplasm"/>
    <property type="evidence" value="ECO:0007669"/>
    <property type="project" value="UniProtKB-SubCell"/>
</dbReference>
<evidence type="ECO:0000256" key="1">
    <source>
        <dbReference type="ARBA" id="ARBA00004496"/>
    </source>
</evidence>
<feature type="region of interest" description="Disordered" evidence="7">
    <location>
        <begin position="462"/>
        <end position="488"/>
    </location>
</feature>
<proteinExistence type="predicted"/>
<dbReference type="InterPro" id="IPR015943">
    <property type="entry name" value="WD40/YVTN_repeat-like_dom_sf"/>
</dbReference>
<accession>A0A9W7D795</accession>
<comment type="caution">
    <text evidence="8">The sequence shown here is derived from an EMBL/GenBank/DDBJ whole genome shotgun (WGS) entry which is preliminary data.</text>
</comment>
<dbReference type="InterPro" id="IPR001680">
    <property type="entry name" value="WD40_rpt"/>
</dbReference>
<dbReference type="OrthoDB" id="4189at2759"/>
<evidence type="ECO:0000256" key="4">
    <source>
        <dbReference type="ARBA" id="ARBA00022737"/>
    </source>
</evidence>
<comment type="subcellular location">
    <subcellularLocation>
        <location evidence="1">Cytoplasm</location>
    </subcellularLocation>
</comment>